<proteinExistence type="predicted"/>
<gene>
    <name evidence="1" type="ORF">S03H2_51938</name>
</gene>
<reference evidence="1" key="1">
    <citation type="journal article" date="2014" name="Front. Microbiol.">
        <title>High frequency of phylogenetically diverse reductive dehalogenase-homologous genes in deep subseafloor sedimentary metagenomes.</title>
        <authorList>
            <person name="Kawai M."/>
            <person name="Futagami T."/>
            <person name="Toyoda A."/>
            <person name="Takaki Y."/>
            <person name="Nishi S."/>
            <person name="Hori S."/>
            <person name="Arai W."/>
            <person name="Tsubouchi T."/>
            <person name="Morono Y."/>
            <person name="Uchiyama I."/>
            <person name="Ito T."/>
            <person name="Fujiyama A."/>
            <person name="Inagaki F."/>
            <person name="Takami H."/>
        </authorList>
    </citation>
    <scope>NUCLEOTIDE SEQUENCE</scope>
    <source>
        <strain evidence="1">Expedition CK06-06</strain>
    </source>
</reference>
<accession>X1I9I1</accession>
<organism evidence="1">
    <name type="scientific">marine sediment metagenome</name>
    <dbReference type="NCBI Taxonomy" id="412755"/>
    <lineage>
        <taxon>unclassified sequences</taxon>
        <taxon>metagenomes</taxon>
        <taxon>ecological metagenomes</taxon>
    </lineage>
</organism>
<dbReference type="AlphaFoldDB" id="X1I9I1"/>
<evidence type="ECO:0000313" key="1">
    <source>
        <dbReference type="EMBL" id="GAH62759.1"/>
    </source>
</evidence>
<comment type="caution">
    <text evidence="1">The sequence shown here is derived from an EMBL/GenBank/DDBJ whole genome shotgun (WGS) entry which is preliminary data.</text>
</comment>
<sequence length="104" mass="11614">MRVGRSGLGGMKCGYSCCQIVSLRFLVSGLWVRRYHILSDAIKAFPSKKDPELRGKGTVCARKWPRSPGHDRAPAVEAKWPAFAYAAGHWKDLTKEIQDAYCAM</sequence>
<dbReference type="EMBL" id="BARU01032983">
    <property type="protein sequence ID" value="GAH62759.1"/>
    <property type="molecule type" value="Genomic_DNA"/>
</dbReference>
<name>X1I9I1_9ZZZZ</name>
<protein>
    <submittedName>
        <fullName evidence="1">Uncharacterized protein</fullName>
    </submittedName>
</protein>
<feature type="non-terminal residue" evidence="1">
    <location>
        <position position="104"/>
    </location>
</feature>